<dbReference type="Gene3D" id="4.10.1000.30">
    <property type="match status" value="1"/>
</dbReference>
<keyword evidence="6 9" id="KW-0863">Zinc-finger</keyword>
<feature type="compositionally biased region" description="Polar residues" evidence="10">
    <location>
        <begin position="105"/>
        <end position="114"/>
    </location>
</feature>
<accession>A0A0B7NCP3</accession>
<evidence type="ECO:0000313" key="13">
    <source>
        <dbReference type="Proteomes" id="UP000054107"/>
    </source>
</evidence>
<dbReference type="OrthoDB" id="438553at2759"/>
<feature type="domain" description="C3H1-type" evidence="11">
    <location>
        <begin position="225"/>
        <end position="250"/>
    </location>
</feature>
<keyword evidence="4 9" id="KW-0479">Metal-binding</keyword>
<dbReference type="Gene3D" id="1.10.340.40">
    <property type="entry name" value="Nuclear abundant poly(A) RNA-bind protein 2, N-terminal domain"/>
    <property type="match status" value="1"/>
</dbReference>
<dbReference type="GO" id="GO:0043488">
    <property type="term" value="P:regulation of mRNA stability"/>
    <property type="evidence" value="ECO:0007669"/>
    <property type="project" value="InterPro"/>
</dbReference>
<comment type="similarity">
    <text evidence="2">Belongs to the ZC3H14 family.</text>
</comment>
<evidence type="ECO:0000256" key="3">
    <source>
        <dbReference type="ARBA" id="ARBA00015071"/>
    </source>
</evidence>
<dbReference type="PROSITE" id="PS50103">
    <property type="entry name" value="ZF_C3H1"/>
    <property type="match status" value="1"/>
</dbReference>
<dbReference type="AlphaFoldDB" id="A0A0B7NCP3"/>
<dbReference type="SMART" id="SM00356">
    <property type="entry name" value="ZnF_C3H1"/>
    <property type="match status" value="4"/>
</dbReference>
<evidence type="ECO:0000256" key="9">
    <source>
        <dbReference type="PROSITE-ProRule" id="PRU00723"/>
    </source>
</evidence>
<keyword evidence="7 9" id="KW-0862">Zinc</keyword>
<dbReference type="InterPro" id="IPR000571">
    <property type="entry name" value="Znf_CCCH"/>
</dbReference>
<dbReference type="Pfam" id="PF14608">
    <property type="entry name" value="zf-CCCH_2"/>
    <property type="match status" value="4"/>
</dbReference>
<name>A0A0B7NCP3_9FUNG</name>
<organism evidence="12 13">
    <name type="scientific">Parasitella parasitica</name>
    <dbReference type="NCBI Taxonomy" id="35722"/>
    <lineage>
        <taxon>Eukaryota</taxon>
        <taxon>Fungi</taxon>
        <taxon>Fungi incertae sedis</taxon>
        <taxon>Mucoromycota</taxon>
        <taxon>Mucoromycotina</taxon>
        <taxon>Mucoromycetes</taxon>
        <taxon>Mucorales</taxon>
        <taxon>Mucorineae</taxon>
        <taxon>Mucoraceae</taxon>
        <taxon>Parasitella</taxon>
    </lineage>
</organism>
<dbReference type="STRING" id="35722.A0A0B7NCP3"/>
<gene>
    <name evidence="12" type="primary">PARPA_09436.1 scaffold 36645</name>
</gene>
<reference evidence="12 13" key="1">
    <citation type="submission" date="2014-09" db="EMBL/GenBank/DDBJ databases">
        <authorList>
            <person name="Ellenberger Sabrina"/>
        </authorList>
    </citation>
    <scope>NUCLEOTIDE SEQUENCE [LARGE SCALE GENOMIC DNA]</scope>
    <source>
        <strain evidence="12 13">CBS 412.66</strain>
    </source>
</reference>
<dbReference type="GO" id="GO:0005737">
    <property type="term" value="C:cytoplasm"/>
    <property type="evidence" value="ECO:0007669"/>
    <property type="project" value="TreeGrafter"/>
</dbReference>
<keyword evidence="8" id="KW-0539">Nucleus</keyword>
<dbReference type="EMBL" id="LN732021">
    <property type="protein sequence ID" value="CEP15231.1"/>
    <property type="molecule type" value="Genomic_DNA"/>
</dbReference>
<dbReference type="GO" id="GO:0005634">
    <property type="term" value="C:nucleus"/>
    <property type="evidence" value="ECO:0007669"/>
    <property type="project" value="UniProtKB-SubCell"/>
</dbReference>
<dbReference type="FunFam" id="4.10.1000.40:FF:000006">
    <property type="entry name" value="Zinc finger CCCH domain-containing protein 14"/>
    <property type="match status" value="1"/>
</dbReference>
<dbReference type="PANTHER" id="PTHR14738:SF29">
    <property type="entry name" value="ZINC FINGER CCCH DOMAIN-CONTAINING PROTEIN 14"/>
    <property type="match status" value="1"/>
</dbReference>
<dbReference type="InterPro" id="IPR040366">
    <property type="entry name" value="Nab2/ZC3H14"/>
</dbReference>
<feature type="compositionally biased region" description="Basic and acidic residues" evidence="10">
    <location>
        <begin position="218"/>
        <end position="228"/>
    </location>
</feature>
<evidence type="ECO:0000256" key="10">
    <source>
        <dbReference type="SAM" id="MobiDB-lite"/>
    </source>
</evidence>
<proteinExistence type="inferred from homology"/>
<evidence type="ECO:0000256" key="2">
    <source>
        <dbReference type="ARBA" id="ARBA00008423"/>
    </source>
</evidence>
<evidence type="ECO:0000256" key="7">
    <source>
        <dbReference type="ARBA" id="ARBA00022833"/>
    </source>
</evidence>
<dbReference type="Proteomes" id="UP000054107">
    <property type="component" value="Unassembled WGS sequence"/>
</dbReference>
<sequence length="431" mass="49261">MEANYWEQLENEIYNKIVAYEYSDAGDKTLSGFIVTLLQVGKNAQDVDSELLQLVGTDYDSNLTEWIFARKQALEAPVSDAVNPVKEAESSDQQQQQPQHREQQHATSFQNLERNGTDKPKGRIFSQALGVALNNDRRRSDFSTRFTSTRRSERSRSRSRSPERRFSRNGRQDRTSRHDQSHEKDSRRSGNVFSRIGNAKSEERPSVFDRLGGSKPNNDPERQNDSKKERCKYWPNCKNGDECIYFHPTTICSEFPNCPKLASECLGIHPQVAGPVMQPLTARIPIPCKFFPYCSNPVCPYIHPTMPPQQGFFMQGQPSFTKIEQRVQIPCKNGDACTRADCHFLHPKDSNLKIEVICKFDGACTRPNCFYKHTKENKPQNKALINKNESTNARQFSVPEDQVEERIVVGESADTIRREEPQQSADVDMES</sequence>
<feature type="compositionally biased region" description="Basic and acidic residues" evidence="10">
    <location>
        <begin position="150"/>
        <end position="188"/>
    </location>
</feature>
<evidence type="ECO:0000256" key="1">
    <source>
        <dbReference type="ARBA" id="ARBA00004123"/>
    </source>
</evidence>
<dbReference type="InterPro" id="IPR043094">
    <property type="entry name" value="Nab2/ZC3H14_N_sf"/>
</dbReference>
<feature type="region of interest" description="Disordered" evidence="10">
    <location>
        <begin position="409"/>
        <end position="431"/>
    </location>
</feature>
<keyword evidence="5" id="KW-0677">Repeat</keyword>
<evidence type="ECO:0000313" key="12">
    <source>
        <dbReference type="EMBL" id="CEP15231.1"/>
    </source>
</evidence>
<dbReference type="PANTHER" id="PTHR14738">
    <property type="entry name" value="ZINC FINGER CCCH DOMAIN-CONTAINING PROTEIN 14"/>
    <property type="match status" value="1"/>
</dbReference>
<dbReference type="Gene3D" id="4.10.1000.40">
    <property type="match status" value="1"/>
</dbReference>
<evidence type="ECO:0000256" key="6">
    <source>
        <dbReference type="ARBA" id="ARBA00022771"/>
    </source>
</evidence>
<feature type="region of interest" description="Disordered" evidence="10">
    <location>
        <begin position="79"/>
        <end position="122"/>
    </location>
</feature>
<comment type="subcellular location">
    <subcellularLocation>
        <location evidence="1">Nucleus</location>
    </subcellularLocation>
</comment>
<evidence type="ECO:0000259" key="11">
    <source>
        <dbReference type="PROSITE" id="PS50103"/>
    </source>
</evidence>
<dbReference type="GO" id="GO:0008143">
    <property type="term" value="F:poly(A) binding"/>
    <property type="evidence" value="ECO:0007669"/>
    <property type="project" value="InterPro"/>
</dbReference>
<evidence type="ECO:0000256" key="5">
    <source>
        <dbReference type="ARBA" id="ARBA00022737"/>
    </source>
</evidence>
<feature type="region of interest" description="Disordered" evidence="10">
    <location>
        <begin position="140"/>
        <end position="228"/>
    </location>
</feature>
<evidence type="ECO:0000256" key="4">
    <source>
        <dbReference type="ARBA" id="ARBA00022723"/>
    </source>
</evidence>
<keyword evidence="13" id="KW-1185">Reference proteome</keyword>
<evidence type="ECO:0000256" key="8">
    <source>
        <dbReference type="ARBA" id="ARBA00023242"/>
    </source>
</evidence>
<dbReference type="GO" id="GO:0008270">
    <property type="term" value="F:zinc ion binding"/>
    <property type="evidence" value="ECO:0007669"/>
    <property type="project" value="UniProtKB-KW"/>
</dbReference>
<protein>
    <recommendedName>
        <fullName evidence="3">Zinc finger CCCH domain-containing protein 14</fullName>
    </recommendedName>
</protein>
<feature type="zinc finger region" description="C3H1-type" evidence="9">
    <location>
        <begin position="225"/>
        <end position="250"/>
    </location>
</feature>
<feature type="compositionally biased region" description="Basic and acidic residues" evidence="10">
    <location>
        <begin position="409"/>
        <end position="421"/>
    </location>
</feature>